<dbReference type="GeneTree" id="ENSGT00390000008281"/>
<dbReference type="InterPro" id="IPR056864">
    <property type="entry name" value="MRP-L9_N"/>
</dbReference>
<dbReference type="AlphaFoldDB" id="A0A8D0E7Y5"/>
<dbReference type="GO" id="GO:0006412">
    <property type="term" value="P:translation"/>
    <property type="evidence" value="ECO:0007669"/>
    <property type="project" value="InterPro"/>
</dbReference>
<dbReference type="Pfam" id="PF25131">
    <property type="entry name" value="bL9m_N"/>
    <property type="match status" value="1"/>
</dbReference>
<dbReference type="InterPro" id="IPR020070">
    <property type="entry name" value="Ribosomal_bL9_N"/>
</dbReference>
<dbReference type="Pfam" id="PF22078">
    <property type="entry name" value="Ribosomal_bL9m_C"/>
    <property type="match status" value="1"/>
</dbReference>
<evidence type="ECO:0000256" key="3">
    <source>
        <dbReference type="ARBA" id="ARBA00022946"/>
    </source>
</evidence>
<sequence>MLAAALARRAAARSLLPPPLAPGAPQRGVQLSPPLETCIVERWWKVPLSREGREPRVKHRRYKVYRLVEDTKHSPKQPLELILTQTVEDLGSRGDVVFVDKAFGRYDLLAKNRAVYASPENRKLFEEENQLRQEGKLPKLQTHTAEKTVRYLQRCTLEIGVNDCDKWELTPEIVARHFLRNLGVVVSLHALKLPEEPITELGDYWCEVTVNGLDTIKVPISAVRFAEPKPLSFRQQMSKLELEDAPAL</sequence>
<evidence type="ECO:0000256" key="6">
    <source>
        <dbReference type="ARBA" id="ARBA00023274"/>
    </source>
</evidence>
<evidence type="ECO:0000256" key="7">
    <source>
        <dbReference type="ARBA" id="ARBA00035194"/>
    </source>
</evidence>
<dbReference type="InterPro" id="IPR000244">
    <property type="entry name" value="Ribosomal_bL9"/>
</dbReference>
<dbReference type="FunFam" id="3.40.5.10:FF:000005">
    <property type="entry name" value="39S ribosomal protein L9, mitochondrial"/>
    <property type="match status" value="1"/>
</dbReference>
<keyword evidence="6" id="KW-0687">Ribonucleoprotein</keyword>
<dbReference type="InterPro" id="IPR054302">
    <property type="entry name" value="Ribosomal_bL9m_C"/>
</dbReference>
<dbReference type="InterPro" id="IPR036935">
    <property type="entry name" value="Ribosomal_bL9_N_sf"/>
</dbReference>
<dbReference type="OMA" id="AKHFIYE"/>
<name>A0A8D0E7Y5_SALMN</name>
<evidence type="ECO:0000256" key="2">
    <source>
        <dbReference type="ARBA" id="ARBA00010605"/>
    </source>
</evidence>
<feature type="domain" description="Large ribosomal subunit protein bL9m C-terminal" evidence="10">
    <location>
        <begin position="139"/>
        <end position="223"/>
    </location>
</feature>
<organism evidence="12 13">
    <name type="scientific">Salvator merianae</name>
    <name type="common">Argentine black and white tegu</name>
    <name type="synonym">Tupinambis merianae</name>
    <dbReference type="NCBI Taxonomy" id="96440"/>
    <lineage>
        <taxon>Eukaryota</taxon>
        <taxon>Metazoa</taxon>
        <taxon>Chordata</taxon>
        <taxon>Craniata</taxon>
        <taxon>Vertebrata</taxon>
        <taxon>Euteleostomi</taxon>
        <taxon>Lepidosauria</taxon>
        <taxon>Squamata</taxon>
        <taxon>Bifurcata</taxon>
        <taxon>Unidentata</taxon>
        <taxon>Episquamata</taxon>
        <taxon>Laterata</taxon>
        <taxon>Teiioidea</taxon>
        <taxon>Teiidae</taxon>
        <taxon>Salvator</taxon>
    </lineage>
</organism>
<keyword evidence="3" id="KW-0809">Transit peptide</keyword>
<evidence type="ECO:0000259" key="11">
    <source>
        <dbReference type="Pfam" id="PF25131"/>
    </source>
</evidence>
<keyword evidence="5" id="KW-0496">Mitochondrion</keyword>
<evidence type="ECO:0000259" key="9">
    <source>
        <dbReference type="Pfam" id="PF01281"/>
    </source>
</evidence>
<protein>
    <recommendedName>
        <fullName evidence="7">Large ribosomal subunit protein bL9m</fullName>
    </recommendedName>
    <alternativeName>
        <fullName evidence="8">39S ribosomal protein L9, mitochondrial</fullName>
    </alternativeName>
</protein>
<comment type="subcellular location">
    <subcellularLocation>
        <location evidence="1">Mitochondrion</location>
    </subcellularLocation>
</comment>
<proteinExistence type="inferred from homology"/>
<dbReference type="Ensembl" id="ENSSMRT00000032219.1">
    <property type="protein sequence ID" value="ENSSMRP00000027591.1"/>
    <property type="gene ID" value="ENSSMRG00000021274.1"/>
</dbReference>
<comment type="similarity">
    <text evidence="2">Belongs to the bacterial ribosomal protein bL9 family.</text>
</comment>
<feature type="domain" description="Ribosomal protein L9" evidence="9">
    <location>
        <begin position="80"/>
        <end position="124"/>
    </location>
</feature>
<evidence type="ECO:0000256" key="1">
    <source>
        <dbReference type="ARBA" id="ARBA00004173"/>
    </source>
</evidence>
<dbReference type="Pfam" id="PF01281">
    <property type="entry name" value="Ribosomal_L9_N"/>
    <property type="match status" value="1"/>
</dbReference>
<evidence type="ECO:0000256" key="8">
    <source>
        <dbReference type="ARBA" id="ARBA00035381"/>
    </source>
</evidence>
<dbReference type="SUPFAM" id="SSF55658">
    <property type="entry name" value="L9 N-domain-like"/>
    <property type="match status" value="1"/>
</dbReference>
<evidence type="ECO:0000256" key="5">
    <source>
        <dbReference type="ARBA" id="ARBA00023128"/>
    </source>
</evidence>
<evidence type="ECO:0000313" key="12">
    <source>
        <dbReference type="Ensembl" id="ENSSMRP00000027591.1"/>
    </source>
</evidence>
<dbReference type="GO" id="GO:0005762">
    <property type="term" value="C:mitochondrial large ribosomal subunit"/>
    <property type="evidence" value="ECO:0007669"/>
    <property type="project" value="Ensembl"/>
</dbReference>
<evidence type="ECO:0000256" key="4">
    <source>
        <dbReference type="ARBA" id="ARBA00022980"/>
    </source>
</evidence>
<dbReference type="GO" id="GO:0003735">
    <property type="term" value="F:structural constituent of ribosome"/>
    <property type="evidence" value="ECO:0007669"/>
    <property type="project" value="InterPro"/>
</dbReference>
<evidence type="ECO:0000259" key="10">
    <source>
        <dbReference type="Pfam" id="PF22078"/>
    </source>
</evidence>
<keyword evidence="4" id="KW-0689">Ribosomal protein</keyword>
<accession>A0A8D0E7Y5</accession>
<dbReference type="PANTHER" id="PTHR21368">
    <property type="entry name" value="50S RIBOSOMAL PROTEIN L9"/>
    <property type="match status" value="1"/>
</dbReference>
<reference evidence="12" key="2">
    <citation type="submission" date="2025-09" db="UniProtKB">
        <authorList>
            <consortium name="Ensembl"/>
        </authorList>
    </citation>
    <scope>IDENTIFICATION</scope>
</reference>
<reference evidence="12" key="1">
    <citation type="submission" date="2025-08" db="UniProtKB">
        <authorList>
            <consortium name="Ensembl"/>
        </authorList>
    </citation>
    <scope>IDENTIFICATION</scope>
</reference>
<feature type="domain" description="Large ribosomal subunit protein bL9m N-terminal" evidence="11">
    <location>
        <begin position="39"/>
        <end position="70"/>
    </location>
</feature>
<dbReference type="InterPro" id="IPR009027">
    <property type="entry name" value="Ribosomal_bL9/RNase_H1_N"/>
</dbReference>
<dbReference type="Gene3D" id="3.40.5.10">
    <property type="entry name" value="Ribosomal protein L9, N-terminal domain"/>
    <property type="match status" value="1"/>
</dbReference>
<evidence type="ECO:0000313" key="13">
    <source>
        <dbReference type="Proteomes" id="UP000694421"/>
    </source>
</evidence>
<keyword evidence="13" id="KW-1185">Reference proteome</keyword>
<dbReference type="Proteomes" id="UP000694421">
    <property type="component" value="Unplaced"/>
</dbReference>